<keyword evidence="13" id="KW-1185">Reference proteome</keyword>
<sequence length="418" mass="45675">MKTRVIILAGGEGTRLGVLTAKRTKPAVPFAGKYRIIDFALSNCVNSGISDVMLVAQYRPHSLIEHIGSGGPWDLNREITGGISILTPYRARNSSWFVGTADAIQQNFTFIKHGDPDFILILSGDHIYSMDYREMIQFHQEHQADLTLATISVPVEEASRFGIVGIGPNQRVTSFVEKPVDPPSNMANMGVYLFNRDLLDKALWDDHLKQDSSHDFGKDILPDLIRKGLRVFAFPFTGYWVDVGTVASYWKAHMDLVSLSPAFDLYNPHWIIHTRSEERPPMRILKDAVVEDSLVSNGCIIESGARVVRSILSAGVRVGANAVVEESILLTDAQIAPGSTIQRCVIDKRVKIGGNTVIGGITEGEPMIAMVGKNAVIPAGMTIGPGAMVGPDVIPEDFSGPVVESGVYVQTRRLPNEV</sequence>
<evidence type="ECO:0000256" key="6">
    <source>
        <dbReference type="ARBA" id="ARBA00022840"/>
    </source>
</evidence>
<dbReference type="PANTHER" id="PTHR43523">
    <property type="entry name" value="GLUCOSE-1-PHOSPHATE ADENYLYLTRANSFERASE-RELATED"/>
    <property type="match status" value="1"/>
</dbReference>
<evidence type="ECO:0000256" key="5">
    <source>
        <dbReference type="ARBA" id="ARBA00022741"/>
    </source>
</evidence>
<dbReference type="InterPro" id="IPR011831">
    <property type="entry name" value="ADP-Glc_PPase"/>
</dbReference>
<feature type="site" description="Could play a key role in the communication between the regulatory and the substrate sites" evidence="9">
    <location>
        <position position="57"/>
    </location>
</feature>
<dbReference type="EMBL" id="DF967972">
    <property type="protein sequence ID" value="GAP15007.1"/>
    <property type="molecule type" value="Genomic_DNA"/>
</dbReference>
<evidence type="ECO:0000259" key="10">
    <source>
        <dbReference type="Pfam" id="PF00483"/>
    </source>
</evidence>
<keyword evidence="2 9" id="KW-0321">Glycogen metabolism</keyword>
<dbReference type="GO" id="GO:0008878">
    <property type="term" value="F:glucose-1-phosphate adenylyltransferase activity"/>
    <property type="evidence" value="ECO:0007669"/>
    <property type="project" value="UniProtKB-UniRule"/>
</dbReference>
<dbReference type="AlphaFoldDB" id="A0A0S7BB67"/>
<dbReference type="PANTHER" id="PTHR43523:SF2">
    <property type="entry name" value="GLUCOSE-1-PHOSPHATE ADENYLYLTRANSFERASE"/>
    <property type="match status" value="1"/>
</dbReference>
<dbReference type="OrthoDB" id="9801810at2"/>
<evidence type="ECO:0000256" key="1">
    <source>
        <dbReference type="ARBA" id="ARBA00010443"/>
    </source>
</evidence>
<evidence type="ECO:0000256" key="4">
    <source>
        <dbReference type="ARBA" id="ARBA00022695"/>
    </source>
</evidence>
<dbReference type="EC" id="2.7.7.27" evidence="9"/>
<evidence type="ECO:0000256" key="3">
    <source>
        <dbReference type="ARBA" id="ARBA00022679"/>
    </source>
</evidence>
<comment type="similarity">
    <text evidence="1 9">Belongs to the bacterial/plant glucose-1-phosphate adenylyltransferase family.</text>
</comment>
<name>A0A0S7BB67_9CHLR</name>
<dbReference type="STRING" id="360412.LARV_02787"/>
<dbReference type="InterPro" id="IPR005835">
    <property type="entry name" value="NTP_transferase_dom"/>
</dbReference>
<dbReference type="Pfam" id="PF24894">
    <property type="entry name" value="Hexapep_GlmU"/>
    <property type="match status" value="1"/>
</dbReference>
<dbReference type="InterPro" id="IPR005836">
    <property type="entry name" value="ADP_Glu_pyroP_CS"/>
</dbReference>
<gene>
    <name evidence="9" type="primary">glgC</name>
    <name evidence="12" type="ORF">LARV_02787</name>
</gene>
<dbReference type="RefSeq" id="WP_083522578.1">
    <property type="nucleotide sequence ID" value="NZ_DF967972.1"/>
</dbReference>
<evidence type="ECO:0000259" key="11">
    <source>
        <dbReference type="Pfam" id="PF24894"/>
    </source>
</evidence>
<dbReference type="InterPro" id="IPR011004">
    <property type="entry name" value="Trimer_LpxA-like_sf"/>
</dbReference>
<evidence type="ECO:0000313" key="13">
    <source>
        <dbReference type="Proteomes" id="UP000055060"/>
    </source>
</evidence>
<dbReference type="UniPathway" id="UPA00164"/>
<reference evidence="12" key="1">
    <citation type="submission" date="2015-07" db="EMBL/GenBank/DDBJ databases">
        <title>Draft Genome Sequences of Anaerolinea thermolimosa IMO-1, Bellilinea caldifistulae GOMI-1, Leptolinea tardivitalis YMTK-2, Levilinea saccharolytica KIBI-1,Longilinea arvoryzae KOME-1, Previously Described as Members of the Anaerolineaceae (Chloroflexi).</title>
        <authorList>
            <person name="Sekiguchi Y."/>
            <person name="Ohashi A."/>
            <person name="Matsuura N."/>
            <person name="Tourlousse M.D."/>
        </authorList>
    </citation>
    <scope>NUCLEOTIDE SEQUENCE [LARGE SCALE GENOMIC DNA]</scope>
    <source>
        <strain evidence="12">KOME-1</strain>
    </source>
</reference>
<keyword evidence="4 9" id="KW-0548">Nucleotidyltransferase</keyword>
<dbReference type="GO" id="GO:0005524">
    <property type="term" value="F:ATP binding"/>
    <property type="evidence" value="ECO:0007669"/>
    <property type="project" value="UniProtKB-KW"/>
</dbReference>
<evidence type="ECO:0000313" key="12">
    <source>
        <dbReference type="EMBL" id="GAP15007.1"/>
    </source>
</evidence>
<comment type="pathway">
    <text evidence="9">Glycan biosynthesis; glycogen biosynthesis.</text>
</comment>
<dbReference type="PROSITE" id="PS00809">
    <property type="entry name" value="ADP_GLC_PYROPHOSPH_2"/>
    <property type="match status" value="1"/>
</dbReference>
<evidence type="ECO:0000256" key="8">
    <source>
        <dbReference type="ARBA" id="ARBA00023277"/>
    </source>
</evidence>
<feature type="binding site" evidence="9">
    <location>
        <position position="162"/>
    </location>
    <ligand>
        <name>alpha-D-glucose 1-phosphate</name>
        <dbReference type="ChEBI" id="CHEBI:58601"/>
    </ligand>
</feature>
<keyword evidence="3 9" id="KW-0808">Transferase</keyword>
<proteinExistence type="inferred from homology"/>
<dbReference type="CDD" id="cd02508">
    <property type="entry name" value="ADP_Glucose_PP"/>
    <property type="match status" value="1"/>
</dbReference>
<feature type="domain" description="Glucose-1-phosphate adenylyltransferase/Bifunctional protein GlmU-like C-terminal hexapeptide" evidence="11">
    <location>
        <begin position="288"/>
        <end position="359"/>
    </location>
</feature>
<dbReference type="HAMAP" id="MF_00624">
    <property type="entry name" value="GlgC"/>
    <property type="match status" value="1"/>
</dbReference>
<dbReference type="Proteomes" id="UP000055060">
    <property type="component" value="Unassembled WGS sequence"/>
</dbReference>
<evidence type="ECO:0000256" key="9">
    <source>
        <dbReference type="HAMAP-Rule" id="MF_00624"/>
    </source>
</evidence>
<feature type="site" description="Could play a key role in the communication between the regulatory and the substrate sites" evidence="9">
    <location>
        <position position="96"/>
    </location>
</feature>
<dbReference type="InterPro" id="IPR056818">
    <property type="entry name" value="GlmU/GlgC-like_hexapep"/>
</dbReference>
<keyword evidence="5 9" id="KW-0547">Nucleotide-binding</keyword>
<organism evidence="12">
    <name type="scientific">Longilinea arvoryzae</name>
    <dbReference type="NCBI Taxonomy" id="360412"/>
    <lineage>
        <taxon>Bacteria</taxon>
        <taxon>Bacillati</taxon>
        <taxon>Chloroflexota</taxon>
        <taxon>Anaerolineae</taxon>
        <taxon>Anaerolineales</taxon>
        <taxon>Anaerolineaceae</taxon>
        <taxon>Longilinea</taxon>
    </lineage>
</organism>
<keyword evidence="6 9" id="KW-0067">ATP-binding</keyword>
<dbReference type="Pfam" id="PF00483">
    <property type="entry name" value="NTP_transferase"/>
    <property type="match status" value="1"/>
</dbReference>
<dbReference type="InterPro" id="IPR029044">
    <property type="entry name" value="Nucleotide-diphossugar_trans"/>
</dbReference>
<dbReference type="NCBIfam" id="TIGR02091">
    <property type="entry name" value="glgC"/>
    <property type="match status" value="1"/>
</dbReference>
<dbReference type="Gene3D" id="2.160.10.10">
    <property type="entry name" value="Hexapeptide repeat proteins"/>
    <property type="match status" value="1"/>
</dbReference>
<dbReference type="CDD" id="cd04651">
    <property type="entry name" value="LbH_G1P_AT_C"/>
    <property type="match status" value="1"/>
</dbReference>
<comment type="caution">
    <text evidence="9">Lacks conserved residue(s) required for the propagation of feature annotation.</text>
</comment>
<dbReference type="SUPFAM" id="SSF53448">
    <property type="entry name" value="Nucleotide-diphospho-sugar transferases"/>
    <property type="match status" value="1"/>
</dbReference>
<feature type="domain" description="Nucleotidyl transferase" evidence="10">
    <location>
        <begin position="5"/>
        <end position="256"/>
    </location>
</feature>
<comment type="catalytic activity">
    <reaction evidence="9">
        <text>alpha-D-glucose 1-phosphate + ATP + H(+) = ADP-alpha-D-glucose + diphosphate</text>
        <dbReference type="Rhea" id="RHEA:12120"/>
        <dbReference type="ChEBI" id="CHEBI:15378"/>
        <dbReference type="ChEBI" id="CHEBI:30616"/>
        <dbReference type="ChEBI" id="CHEBI:33019"/>
        <dbReference type="ChEBI" id="CHEBI:57498"/>
        <dbReference type="ChEBI" id="CHEBI:58601"/>
        <dbReference type="EC" id="2.7.7.27"/>
    </reaction>
</comment>
<protein>
    <recommendedName>
        <fullName evidence="9">Glucose-1-phosphate adenylyltransferase</fullName>
        <ecNumber evidence="9">2.7.7.27</ecNumber>
    </recommendedName>
    <alternativeName>
        <fullName evidence="9">ADP-glucose pyrophosphorylase</fullName>
        <shortName evidence="9">ADPGlc PPase</shortName>
    </alternativeName>
    <alternativeName>
        <fullName evidence="9">ADP-glucose synthase</fullName>
    </alternativeName>
</protein>
<keyword evidence="8 9" id="KW-0119">Carbohydrate metabolism</keyword>
<feature type="binding site" evidence="9">
    <location>
        <begin position="177"/>
        <end position="178"/>
    </location>
    <ligand>
        <name>alpha-D-glucose 1-phosphate</name>
        <dbReference type="ChEBI" id="CHEBI:58601"/>
    </ligand>
</feature>
<evidence type="ECO:0000256" key="2">
    <source>
        <dbReference type="ARBA" id="ARBA00022600"/>
    </source>
</evidence>
<dbReference type="InterPro" id="IPR023049">
    <property type="entry name" value="GlgC_bac"/>
</dbReference>
<comment type="subunit">
    <text evidence="9">Homotetramer.</text>
</comment>
<dbReference type="SUPFAM" id="SSF51161">
    <property type="entry name" value="Trimeric LpxA-like enzymes"/>
    <property type="match status" value="1"/>
</dbReference>
<dbReference type="GO" id="GO:0005978">
    <property type="term" value="P:glycogen biosynthetic process"/>
    <property type="evidence" value="ECO:0007669"/>
    <property type="project" value="UniProtKB-UniRule"/>
</dbReference>
<evidence type="ECO:0000256" key="7">
    <source>
        <dbReference type="ARBA" id="ARBA00023056"/>
    </source>
</evidence>
<accession>A0A0S7BB67</accession>
<dbReference type="Gene3D" id="3.90.550.10">
    <property type="entry name" value="Spore Coat Polysaccharide Biosynthesis Protein SpsA, Chain A"/>
    <property type="match status" value="1"/>
</dbReference>
<comment type="function">
    <text evidence="9">Involved in the biosynthesis of ADP-glucose, a building block required for the elongation reactions to produce glycogen. Catalyzes the reaction between ATP and alpha-D-glucose 1-phosphate (G1P) to produce pyrophosphate and ADP-Glc.</text>
</comment>
<keyword evidence="7 9" id="KW-0320">Glycogen biosynthesis</keyword>
<dbReference type="PROSITE" id="PS00808">
    <property type="entry name" value="ADP_GLC_PYROPHOSPH_1"/>
    <property type="match status" value="1"/>
</dbReference>